<keyword evidence="1" id="KW-0472">Membrane</keyword>
<name>A0A1G6LK17_9PSEU</name>
<evidence type="ECO:0000259" key="2">
    <source>
        <dbReference type="Pfam" id="PF19803"/>
    </source>
</evidence>
<sequence length="178" mass="19029">MRVLVRILTLLLGLALAGVGALLAVEVAWTWARPVQGPLLVPWPQWRDRLAELTWQSGSVRLVAAAVAVAGLLLLLFAATARRKDVALLDPGPGITVRTSPRSLARIVGARVRAEENVAAASVTATPKRVRVRAVSGLETEAHLRPRLLDVVAATLADLPLTRKPKVSVVVDSPKDRS</sequence>
<organism evidence="3 4">
    <name type="scientific">Actinokineospora iranica</name>
    <dbReference type="NCBI Taxonomy" id="1271860"/>
    <lineage>
        <taxon>Bacteria</taxon>
        <taxon>Bacillati</taxon>
        <taxon>Actinomycetota</taxon>
        <taxon>Actinomycetes</taxon>
        <taxon>Pseudonocardiales</taxon>
        <taxon>Pseudonocardiaceae</taxon>
        <taxon>Actinokineospora</taxon>
    </lineage>
</organism>
<dbReference type="Proteomes" id="UP000199501">
    <property type="component" value="Unassembled WGS sequence"/>
</dbReference>
<evidence type="ECO:0000313" key="4">
    <source>
        <dbReference type="Proteomes" id="UP000199501"/>
    </source>
</evidence>
<dbReference type="AlphaFoldDB" id="A0A1G6LK17"/>
<keyword evidence="4" id="KW-1185">Reference proteome</keyword>
<dbReference type="OrthoDB" id="5191564at2"/>
<accession>A0A1G6LK17</accession>
<keyword evidence="1" id="KW-0812">Transmembrane</keyword>
<gene>
    <name evidence="3" type="ORF">SAMN05216174_102112</name>
</gene>
<feature type="transmembrane region" description="Helical" evidence="1">
    <location>
        <begin position="59"/>
        <end position="79"/>
    </location>
</feature>
<evidence type="ECO:0000256" key="1">
    <source>
        <dbReference type="SAM" id="Phobius"/>
    </source>
</evidence>
<dbReference type="RefSeq" id="WP_091449258.1">
    <property type="nucleotide sequence ID" value="NZ_FMZZ01000002.1"/>
</dbReference>
<protein>
    <recommendedName>
        <fullName evidence="2">DUF6286 domain-containing protein</fullName>
    </recommendedName>
</protein>
<dbReference type="Pfam" id="PF19803">
    <property type="entry name" value="DUF6286"/>
    <property type="match status" value="1"/>
</dbReference>
<dbReference type="STRING" id="1271860.SAMN05216174_102112"/>
<keyword evidence="1" id="KW-1133">Transmembrane helix</keyword>
<reference evidence="4" key="1">
    <citation type="submission" date="2016-10" db="EMBL/GenBank/DDBJ databases">
        <authorList>
            <person name="Varghese N."/>
            <person name="Submissions S."/>
        </authorList>
    </citation>
    <scope>NUCLEOTIDE SEQUENCE [LARGE SCALE GENOMIC DNA]</scope>
    <source>
        <strain evidence="4">IBRC-M 10403</strain>
    </source>
</reference>
<proteinExistence type="predicted"/>
<dbReference type="InterPro" id="IPR046253">
    <property type="entry name" value="DUF6286"/>
</dbReference>
<feature type="domain" description="DUF6286" evidence="2">
    <location>
        <begin position="69"/>
        <end position="171"/>
    </location>
</feature>
<dbReference type="EMBL" id="FMZZ01000002">
    <property type="protein sequence ID" value="SDC43514.1"/>
    <property type="molecule type" value="Genomic_DNA"/>
</dbReference>
<evidence type="ECO:0000313" key="3">
    <source>
        <dbReference type="EMBL" id="SDC43514.1"/>
    </source>
</evidence>